<dbReference type="InterPro" id="IPR036719">
    <property type="entry name" value="Neuro-gated_channel_TM_sf"/>
</dbReference>
<evidence type="ECO:0000256" key="14">
    <source>
        <dbReference type="ARBA" id="ARBA00023214"/>
    </source>
</evidence>
<keyword evidence="16" id="KW-1071">Ligand-gated ion channel</keyword>
<organism evidence="23">
    <name type="scientific">Heliothis virescens</name>
    <name type="common">Tobacco budworm moth</name>
    <dbReference type="NCBI Taxonomy" id="7102"/>
    <lineage>
        <taxon>Eukaryota</taxon>
        <taxon>Metazoa</taxon>
        <taxon>Ecdysozoa</taxon>
        <taxon>Arthropoda</taxon>
        <taxon>Hexapoda</taxon>
        <taxon>Insecta</taxon>
        <taxon>Pterygota</taxon>
        <taxon>Neoptera</taxon>
        <taxon>Endopterygota</taxon>
        <taxon>Lepidoptera</taxon>
        <taxon>Glossata</taxon>
        <taxon>Ditrysia</taxon>
        <taxon>Noctuoidea</taxon>
        <taxon>Noctuidae</taxon>
        <taxon>Heliothinae</taxon>
        <taxon>Heliothis</taxon>
    </lineage>
</organism>
<evidence type="ECO:0000256" key="3">
    <source>
        <dbReference type="ARBA" id="ARBA00022475"/>
    </source>
</evidence>
<name>A0A2A4JWK9_HELVI</name>
<feature type="transmembrane region" description="Helical" evidence="19">
    <location>
        <begin position="419"/>
        <end position="441"/>
    </location>
</feature>
<feature type="domain" description="Neurotransmitter-gated ion-channel transmembrane" evidence="22">
    <location>
        <begin position="364"/>
        <end position="592"/>
    </location>
</feature>
<dbReference type="CDD" id="cd19049">
    <property type="entry name" value="LGIC_TM_anion"/>
    <property type="match status" value="1"/>
</dbReference>
<evidence type="ECO:0000259" key="22">
    <source>
        <dbReference type="Pfam" id="PF02932"/>
    </source>
</evidence>
<comment type="caution">
    <text evidence="23">The sequence shown here is derived from an EMBL/GenBank/DDBJ whole genome shotgun (WGS) entry which is preliminary data.</text>
</comment>
<dbReference type="InterPro" id="IPR018000">
    <property type="entry name" value="Neurotransmitter_ion_chnl_CS"/>
</dbReference>
<dbReference type="SUPFAM" id="SSF90112">
    <property type="entry name" value="Neurotransmitter-gated ion-channel transmembrane pore"/>
    <property type="match status" value="1"/>
</dbReference>
<evidence type="ECO:0000256" key="7">
    <source>
        <dbReference type="ARBA" id="ARBA00023018"/>
    </source>
</evidence>
<sequence>MMRMFCACPTRMHERTTIDRLENVTHTVTRILDGYDIRLRPNFGGDPLYVGMDLTIASFDAISEVNMDYTITLYLNQYWKDERLAFGLPDEVLTLSGDFADKIWVPDTFFANDKNRHERTTIDRLENVTHTVTRILDGYDIRLRPNFGGDPLYVGMDLTIASFDAISEVNMDYTITLYLNQYWKDERLAFGLPDEVLTLSGDFADKIWVPDTFFANDKNSFLHDVTERNKLVRLGGDGSITYGMRFTATLACMMDLHYYPLDSQNCTVEIESCVTHTLVIHHQAELAASCSNISVPHHGYTVSDVVMYWKETPVRGVEDAELPQFTILGHETNDRKEKLATGVYQRLSLSFKLRRNIGYFVFQTYLPSILIVMLSWVSFWINHEATSARVALGITTVLTMTTISTGVRSSLPRISYVKAIDIYLVMCFVFVFAALLEYAAVNYTYWGARARKRAKLKNRDQMSTSASVEKELKSSGGSRSPEEIIALRECAASTGRVSPLLGLRSKPLPAATGAPPSLRLQRDHTQLRYRTRPHSRNSRNGSTGKPKVMHALRRGATVIKASMPKIRDVNVIDTYSRVVFPVCFLLFNAVYWVFYIFD</sequence>
<evidence type="ECO:0000313" key="23">
    <source>
        <dbReference type="EMBL" id="PCG76407.1"/>
    </source>
</evidence>
<keyword evidence="6 19" id="KW-1133">Transmembrane helix</keyword>
<feature type="region of interest" description="Disordered" evidence="20">
    <location>
        <begin position="522"/>
        <end position="546"/>
    </location>
</feature>
<feature type="region of interest" description="Disordered" evidence="20">
    <location>
        <begin position="457"/>
        <end position="480"/>
    </location>
</feature>
<keyword evidence="2 19" id="KW-0813">Transport</keyword>
<keyword evidence="10" id="KW-1015">Disulfide bond</keyword>
<dbReference type="PRINTS" id="PR00253">
    <property type="entry name" value="GABAARECEPTR"/>
</dbReference>
<comment type="subcellular location">
    <subcellularLocation>
        <location evidence="18">Postsynaptic cell membrane</location>
        <topology evidence="18">Multi-pass membrane protein</topology>
    </subcellularLocation>
</comment>
<dbReference type="InterPro" id="IPR002289">
    <property type="entry name" value="GABAAb_rcpt"/>
</dbReference>
<dbReference type="Gene3D" id="1.20.58.390">
    <property type="entry name" value="Neurotransmitter-gated ion-channel transmembrane domain"/>
    <property type="match status" value="1"/>
</dbReference>
<dbReference type="NCBIfam" id="TIGR00860">
    <property type="entry name" value="LIC"/>
    <property type="match status" value="1"/>
</dbReference>
<evidence type="ECO:0000256" key="13">
    <source>
        <dbReference type="ARBA" id="ARBA00023180"/>
    </source>
</evidence>
<dbReference type="SMR" id="A0A2A4JWK9"/>
<evidence type="ECO:0000256" key="15">
    <source>
        <dbReference type="ARBA" id="ARBA00023257"/>
    </source>
</evidence>
<dbReference type="InterPro" id="IPR006202">
    <property type="entry name" value="Neur_chan_lig-bd"/>
</dbReference>
<keyword evidence="9 19" id="KW-0472">Membrane</keyword>
<keyword evidence="15" id="KW-0628">Postsynaptic cell membrane</keyword>
<protein>
    <recommendedName>
        <fullName evidence="24">Gamma-aminobutyric acid receptor subunit beta-like</fullName>
    </recommendedName>
</protein>
<feature type="transmembrane region" description="Helical" evidence="19">
    <location>
        <begin position="578"/>
        <end position="597"/>
    </location>
</feature>
<dbReference type="SUPFAM" id="SSF63712">
    <property type="entry name" value="Nicotinic receptor ligand binding domain-like"/>
    <property type="match status" value="2"/>
</dbReference>
<evidence type="ECO:0000256" key="9">
    <source>
        <dbReference type="ARBA" id="ARBA00023136"/>
    </source>
</evidence>
<gene>
    <name evidence="23" type="ORF">B5V51_9582</name>
</gene>
<evidence type="ECO:0000256" key="2">
    <source>
        <dbReference type="ARBA" id="ARBA00022448"/>
    </source>
</evidence>
<keyword evidence="11" id="KW-0675">Receptor</keyword>
<feature type="domain" description="Neurotransmitter-gated ion-channel ligand-binding" evidence="21">
    <location>
        <begin position="26"/>
        <end position="121"/>
    </location>
</feature>
<evidence type="ECO:0000256" key="8">
    <source>
        <dbReference type="ARBA" id="ARBA00023065"/>
    </source>
</evidence>
<evidence type="ECO:0000256" key="11">
    <source>
        <dbReference type="ARBA" id="ARBA00023170"/>
    </source>
</evidence>
<keyword evidence="14" id="KW-0868">Chloride</keyword>
<feature type="transmembrane region" description="Helical" evidence="19">
    <location>
        <begin position="387"/>
        <end position="407"/>
    </location>
</feature>
<evidence type="ECO:0000256" key="19">
    <source>
        <dbReference type="RuleBase" id="RU000687"/>
    </source>
</evidence>
<dbReference type="GO" id="GO:0005230">
    <property type="term" value="F:extracellular ligand-gated monoatomic ion channel activity"/>
    <property type="evidence" value="ECO:0007669"/>
    <property type="project" value="InterPro"/>
</dbReference>
<dbReference type="InterPro" id="IPR038050">
    <property type="entry name" value="Neuro_actylchol_rec"/>
</dbReference>
<evidence type="ECO:0000256" key="20">
    <source>
        <dbReference type="SAM" id="MobiDB-lite"/>
    </source>
</evidence>
<dbReference type="PROSITE" id="PS00236">
    <property type="entry name" value="NEUROTR_ION_CHANNEL"/>
    <property type="match status" value="1"/>
</dbReference>
<dbReference type="AlphaFoldDB" id="A0A2A4JWK9"/>
<evidence type="ECO:0000256" key="5">
    <source>
        <dbReference type="ARBA" id="ARBA00022729"/>
    </source>
</evidence>
<keyword evidence="17 19" id="KW-0407">Ion channel</keyword>
<dbReference type="InterPro" id="IPR036734">
    <property type="entry name" value="Neur_chan_lig-bd_sf"/>
</dbReference>
<dbReference type="Gene3D" id="2.70.170.10">
    <property type="entry name" value="Neurotransmitter-gated ion-channel ligand-binding domain"/>
    <property type="match status" value="2"/>
</dbReference>
<dbReference type="Pfam" id="PF02932">
    <property type="entry name" value="Neur_chan_memb"/>
    <property type="match status" value="1"/>
</dbReference>
<evidence type="ECO:0000256" key="1">
    <source>
        <dbReference type="ARBA" id="ARBA00010180"/>
    </source>
</evidence>
<evidence type="ECO:0008006" key="24">
    <source>
        <dbReference type="Google" id="ProtNLM"/>
    </source>
</evidence>
<keyword evidence="12" id="KW-0869">Chloride channel</keyword>
<dbReference type="PANTHER" id="PTHR18945">
    <property type="entry name" value="NEUROTRANSMITTER GATED ION CHANNEL"/>
    <property type="match status" value="1"/>
</dbReference>
<feature type="transmembrane region" description="Helical" evidence="19">
    <location>
        <begin position="357"/>
        <end position="381"/>
    </location>
</feature>
<dbReference type="EMBL" id="NWSH01000440">
    <property type="protein sequence ID" value="PCG76407.1"/>
    <property type="molecule type" value="Genomic_DNA"/>
</dbReference>
<reference evidence="23" key="1">
    <citation type="submission" date="2017-09" db="EMBL/GenBank/DDBJ databases">
        <title>Contemporary evolution of a Lepidopteran species, Heliothis virescens, in response to modern agricultural practices.</title>
        <authorList>
            <person name="Fritz M.L."/>
            <person name="Deyonke A.M."/>
            <person name="Papanicolaou A."/>
            <person name="Micinski S."/>
            <person name="Westbrook J."/>
            <person name="Gould F."/>
        </authorList>
    </citation>
    <scope>NUCLEOTIDE SEQUENCE [LARGE SCALE GENOMIC DNA]</scope>
    <source>
        <strain evidence="23">HvINT-</strain>
        <tissue evidence="23">Whole body</tissue>
    </source>
</reference>
<keyword evidence="4 19" id="KW-0812">Transmembrane</keyword>
<evidence type="ECO:0000256" key="17">
    <source>
        <dbReference type="ARBA" id="ARBA00023303"/>
    </source>
</evidence>
<keyword evidence="13" id="KW-0325">Glycoprotein</keyword>
<dbReference type="GO" id="GO:0045211">
    <property type="term" value="C:postsynaptic membrane"/>
    <property type="evidence" value="ECO:0007669"/>
    <property type="project" value="UniProtKB-SubCell"/>
</dbReference>
<dbReference type="GO" id="GO:0005254">
    <property type="term" value="F:chloride channel activity"/>
    <property type="evidence" value="ECO:0007669"/>
    <property type="project" value="UniProtKB-KW"/>
</dbReference>
<keyword evidence="7" id="KW-0770">Synapse</keyword>
<evidence type="ECO:0000256" key="4">
    <source>
        <dbReference type="ARBA" id="ARBA00022692"/>
    </source>
</evidence>
<keyword evidence="5" id="KW-0732">Signal</keyword>
<dbReference type="GO" id="GO:0034707">
    <property type="term" value="C:chloride channel complex"/>
    <property type="evidence" value="ECO:0007669"/>
    <property type="project" value="UniProtKB-KW"/>
</dbReference>
<evidence type="ECO:0000256" key="18">
    <source>
        <dbReference type="ARBA" id="ARBA00034104"/>
    </source>
</evidence>
<feature type="domain" description="Neurotransmitter-gated ion-channel ligand-binding" evidence="21">
    <location>
        <begin position="130"/>
        <end position="356"/>
    </location>
</feature>
<dbReference type="PRINTS" id="PR01160">
    <property type="entry name" value="GABAARBETA"/>
</dbReference>
<dbReference type="Pfam" id="PF02931">
    <property type="entry name" value="Neur_chan_LBD"/>
    <property type="match status" value="2"/>
</dbReference>
<evidence type="ECO:0000256" key="12">
    <source>
        <dbReference type="ARBA" id="ARBA00023173"/>
    </source>
</evidence>
<feature type="compositionally biased region" description="Basic residues" evidence="20">
    <location>
        <begin position="527"/>
        <end position="537"/>
    </location>
</feature>
<dbReference type="InterPro" id="IPR006028">
    <property type="entry name" value="GABAA/Glycine_rcpt"/>
</dbReference>
<dbReference type="FunFam" id="1.20.58.390:FF:000040">
    <property type="entry name" value="Gamma-aminobutyric acid receptor subunit beta-like"/>
    <property type="match status" value="1"/>
</dbReference>
<proteinExistence type="inferred from homology"/>
<accession>A0A2A4JWK9</accession>
<evidence type="ECO:0000256" key="10">
    <source>
        <dbReference type="ARBA" id="ARBA00023157"/>
    </source>
</evidence>
<dbReference type="GO" id="GO:0004890">
    <property type="term" value="F:GABA-A receptor activity"/>
    <property type="evidence" value="ECO:0007669"/>
    <property type="project" value="InterPro"/>
</dbReference>
<evidence type="ECO:0000256" key="6">
    <source>
        <dbReference type="ARBA" id="ARBA00022989"/>
    </source>
</evidence>
<comment type="similarity">
    <text evidence="1">Belongs to the ligand-gated ion channel (TC 1.A.9) family. Gamma-aminobutyric acid receptor (TC 1.A.9.5) subfamily.</text>
</comment>
<dbReference type="CDD" id="cd19006">
    <property type="entry name" value="LGIC_ECD_GABAAR_LCCH3-like"/>
    <property type="match status" value="1"/>
</dbReference>
<keyword evidence="3" id="KW-1003">Cell membrane</keyword>
<dbReference type="InterPro" id="IPR006201">
    <property type="entry name" value="Neur_channel"/>
</dbReference>
<evidence type="ECO:0000259" key="21">
    <source>
        <dbReference type="Pfam" id="PF02931"/>
    </source>
</evidence>
<dbReference type="GO" id="GO:0099095">
    <property type="term" value="F:ligand-gated monoatomic anion channel activity"/>
    <property type="evidence" value="ECO:0007669"/>
    <property type="project" value="UniProtKB-ARBA"/>
</dbReference>
<evidence type="ECO:0000256" key="16">
    <source>
        <dbReference type="ARBA" id="ARBA00023286"/>
    </source>
</evidence>
<dbReference type="PRINTS" id="PR00252">
    <property type="entry name" value="NRIONCHANNEL"/>
</dbReference>
<dbReference type="STRING" id="7102.A0A2A4JWK9"/>
<keyword evidence="8 19" id="KW-0406">Ion transport</keyword>
<dbReference type="InterPro" id="IPR006029">
    <property type="entry name" value="Neurotrans-gated_channel_TM"/>
</dbReference>